<dbReference type="eggNOG" id="COG1766">
    <property type="taxonomic scope" value="Bacteria"/>
</dbReference>
<dbReference type="InterPro" id="IPR000067">
    <property type="entry name" value="FlgMring_FliF"/>
</dbReference>
<feature type="transmembrane region" description="Helical" evidence="11">
    <location>
        <begin position="417"/>
        <end position="437"/>
    </location>
</feature>
<evidence type="ECO:0000259" key="12">
    <source>
        <dbReference type="Pfam" id="PF01514"/>
    </source>
</evidence>
<dbReference type="InterPro" id="IPR006182">
    <property type="entry name" value="FliF_N_dom"/>
</dbReference>
<evidence type="ECO:0000313" key="15">
    <source>
        <dbReference type="Proteomes" id="UP000076404"/>
    </source>
</evidence>
<gene>
    <name evidence="14" type="ORF">GEMMAAP_02370</name>
</gene>
<keyword evidence="4" id="KW-1003">Cell membrane</keyword>
<dbReference type="Proteomes" id="UP000076404">
    <property type="component" value="Chromosome"/>
</dbReference>
<dbReference type="KEGG" id="gph:GEMMAAP_02370"/>
<keyword evidence="15" id="KW-1185">Reference proteome</keyword>
<comment type="subcellular location">
    <subcellularLocation>
        <location evidence="1 9">Bacterial flagellum basal body</location>
    </subcellularLocation>
    <subcellularLocation>
        <location evidence="2">Cell membrane</location>
        <topology evidence="2">Multi-pass membrane protein</topology>
    </subcellularLocation>
</comment>
<dbReference type="PRINTS" id="PR01009">
    <property type="entry name" value="FLGMRINGFLIF"/>
</dbReference>
<dbReference type="EMBL" id="CP011454">
    <property type="protein sequence ID" value="AMW03991.1"/>
    <property type="molecule type" value="Genomic_DNA"/>
</dbReference>
<sequence length="531" mass="57053">MNSLFESFAGRGRQIALIAIGVLLTGLIFGVSRWATAPTMVPLYADIPVENVKAMTDKLTESNIPFELDRTGSTIKVPSEELAKARVELAAGEVPNNGRPGLELFDKPTWGMTDFTQKVNYGRALEGELERTISKMKNVKGVKVHLALEEDKAFKQSERPSKASVTLTMNSGDAPAHATVQGIAQLVASSVGGLEPEHVTIVDERGQALTMQDEGSLAGLTSRQLTVQKEVETYMEQKADKLLSSLVGSGNARVQVAAAINFDKVERTVQAVDPEKQAMSTEQKAEVTPSNPQQGAGYSTSATSYENTKSVESFSGAIGNVKKLTVAVLVADKVTLPPLDTTATEPAPPVITARTPEELTRIEALVRNALGVDSLRGDMISVVSAPFDMPQPVVTAPDTTAAPQDMIAKIQANPKPVVALAALVVLLILGLAAVFMLRPKKNKALDAGTQPNALTPGTAYAELPASSQMQTAMQDMQDMQDGYDQPEQIEERRAPIKLPPMPTTPEREQAIATVEQRPDAALRVTRQWLRQ</sequence>
<proteinExistence type="inferred from homology"/>
<dbReference type="GO" id="GO:0071973">
    <property type="term" value="P:bacterial-type flagellum-dependent cell motility"/>
    <property type="evidence" value="ECO:0007669"/>
    <property type="project" value="InterPro"/>
</dbReference>
<feature type="domain" description="Flagellar M-ring C-terminal" evidence="13">
    <location>
        <begin position="243"/>
        <end position="387"/>
    </location>
</feature>
<dbReference type="STRING" id="1379270.GEMMAAP_02370"/>
<dbReference type="Pfam" id="PF08345">
    <property type="entry name" value="YscJ_FliF_C"/>
    <property type="match status" value="1"/>
</dbReference>
<dbReference type="RefSeq" id="WP_026849278.1">
    <property type="nucleotide sequence ID" value="NZ_CP011454.1"/>
</dbReference>
<evidence type="ECO:0000256" key="9">
    <source>
        <dbReference type="PIRNR" id="PIRNR004862"/>
    </source>
</evidence>
<feature type="transmembrane region" description="Helical" evidence="11">
    <location>
        <begin position="15"/>
        <end position="35"/>
    </location>
</feature>
<dbReference type="PIRSF" id="PIRSF004862">
    <property type="entry name" value="FliF"/>
    <property type="match status" value="1"/>
</dbReference>
<feature type="region of interest" description="Disordered" evidence="10">
    <location>
        <begin position="274"/>
        <end position="302"/>
    </location>
</feature>
<dbReference type="Pfam" id="PF01514">
    <property type="entry name" value="YscJ_FliF"/>
    <property type="match status" value="1"/>
</dbReference>
<evidence type="ECO:0000313" key="14">
    <source>
        <dbReference type="EMBL" id="AMW03991.1"/>
    </source>
</evidence>
<evidence type="ECO:0000256" key="7">
    <source>
        <dbReference type="ARBA" id="ARBA00023136"/>
    </source>
</evidence>
<organism evidence="14 15">
    <name type="scientific">Gemmatimonas phototrophica</name>
    <dbReference type="NCBI Taxonomy" id="1379270"/>
    <lineage>
        <taxon>Bacteria</taxon>
        <taxon>Pseudomonadati</taxon>
        <taxon>Gemmatimonadota</taxon>
        <taxon>Gemmatimonadia</taxon>
        <taxon>Gemmatimonadales</taxon>
        <taxon>Gemmatimonadaceae</taxon>
        <taxon>Gemmatimonas</taxon>
    </lineage>
</organism>
<keyword evidence="7 11" id="KW-0472">Membrane</keyword>
<reference evidence="14 15" key="2">
    <citation type="journal article" date="2016" name="Environ. Microbiol. Rep.">
        <title>Metagenomic evidence for the presence of phototrophic Gemmatimonadetes bacteria in diverse environments.</title>
        <authorList>
            <person name="Zeng Y."/>
            <person name="Baumbach J."/>
            <person name="Barbosa E.G."/>
            <person name="Azevedo V."/>
            <person name="Zhang C."/>
            <person name="Koblizek M."/>
        </authorList>
    </citation>
    <scope>NUCLEOTIDE SEQUENCE [LARGE SCALE GENOMIC DNA]</scope>
    <source>
        <strain evidence="14 15">AP64</strain>
    </source>
</reference>
<name>A0A143BHA5_9BACT</name>
<protein>
    <recommendedName>
        <fullName evidence="9">Flagellar M-ring protein</fullName>
    </recommendedName>
</protein>
<dbReference type="InterPro" id="IPR043427">
    <property type="entry name" value="YscJ/FliF"/>
</dbReference>
<evidence type="ECO:0000256" key="6">
    <source>
        <dbReference type="ARBA" id="ARBA00022989"/>
    </source>
</evidence>
<dbReference type="GO" id="GO:0005886">
    <property type="term" value="C:plasma membrane"/>
    <property type="evidence" value="ECO:0007669"/>
    <property type="project" value="UniProtKB-SubCell"/>
</dbReference>
<keyword evidence="6 11" id="KW-1133">Transmembrane helix</keyword>
<feature type="domain" description="Flagellar M-ring N-terminal" evidence="12">
    <location>
        <begin position="36"/>
        <end position="210"/>
    </location>
</feature>
<comment type="function">
    <text evidence="9">The M ring may be actively involved in energy transduction.</text>
</comment>
<evidence type="ECO:0000256" key="8">
    <source>
        <dbReference type="ARBA" id="ARBA00023143"/>
    </source>
</evidence>
<dbReference type="AlphaFoldDB" id="A0A143BHA5"/>
<dbReference type="GO" id="GO:0003774">
    <property type="term" value="F:cytoskeletal motor activity"/>
    <property type="evidence" value="ECO:0007669"/>
    <property type="project" value="InterPro"/>
</dbReference>
<evidence type="ECO:0000256" key="2">
    <source>
        <dbReference type="ARBA" id="ARBA00004651"/>
    </source>
</evidence>
<dbReference type="NCBIfam" id="TIGR00206">
    <property type="entry name" value="fliF"/>
    <property type="match status" value="1"/>
</dbReference>
<reference evidence="14 15" key="1">
    <citation type="journal article" date="2014" name="Proc. Natl. Acad. Sci. U.S.A.">
        <title>Functional type 2 photosynthetic reaction centers found in the rare bacterial phylum Gemmatimonadetes.</title>
        <authorList>
            <person name="Zeng Y."/>
            <person name="Feng F."/>
            <person name="Medova H."/>
            <person name="Dean J."/>
            <person name="Koblizek M."/>
        </authorList>
    </citation>
    <scope>NUCLEOTIDE SEQUENCE [LARGE SCALE GENOMIC DNA]</scope>
    <source>
        <strain evidence="14 15">AP64</strain>
    </source>
</reference>
<feature type="compositionally biased region" description="Polar residues" evidence="10">
    <location>
        <begin position="278"/>
        <end position="302"/>
    </location>
</feature>
<keyword evidence="8 9" id="KW-0975">Bacterial flagellum</keyword>
<comment type="similarity">
    <text evidence="3 9">Belongs to the FliF family.</text>
</comment>
<evidence type="ECO:0000259" key="13">
    <source>
        <dbReference type="Pfam" id="PF08345"/>
    </source>
</evidence>
<dbReference type="PANTHER" id="PTHR30046">
    <property type="entry name" value="FLAGELLAR M-RING PROTEIN"/>
    <property type="match status" value="1"/>
</dbReference>
<dbReference type="InterPro" id="IPR013556">
    <property type="entry name" value="Flag_M-ring_C"/>
</dbReference>
<dbReference type="Gene3D" id="3.30.300.30">
    <property type="match status" value="1"/>
</dbReference>
<dbReference type="InterPro" id="IPR045851">
    <property type="entry name" value="AMP-bd_C_sf"/>
</dbReference>
<dbReference type="GO" id="GO:0009431">
    <property type="term" value="C:bacterial-type flagellum basal body, MS ring"/>
    <property type="evidence" value="ECO:0007669"/>
    <property type="project" value="InterPro"/>
</dbReference>
<dbReference type="OrthoDB" id="9807026at2"/>
<evidence type="ECO:0000256" key="5">
    <source>
        <dbReference type="ARBA" id="ARBA00022692"/>
    </source>
</evidence>
<dbReference type="PANTHER" id="PTHR30046:SF0">
    <property type="entry name" value="FLAGELLAR M-RING PROTEIN"/>
    <property type="match status" value="1"/>
</dbReference>
<evidence type="ECO:0000256" key="1">
    <source>
        <dbReference type="ARBA" id="ARBA00004117"/>
    </source>
</evidence>
<evidence type="ECO:0000256" key="3">
    <source>
        <dbReference type="ARBA" id="ARBA00007971"/>
    </source>
</evidence>
<keyword evidence="5 11" id="KW-0812">Transmembrane</keyword>
<accession>A0A143BHA5</accession>
<evidence type="ECO:0000256" key="11">
    <source>
        <dbReference type="SAM" id="Phobius"/>
    </source>
</evidence>
<evidence type="ECO:0000256" key="4">
    <source>
        <dbReference type="ARBA" id="ARBA00022475"/>
    </source>
</evidence>
<evidence type="ECO:0000256" key="10">
    <source>
        <dbReference type="SAM" id="MobiDB-lite"/>
    </source>
</evidence>